<protein>
    <submittedName>
        <fullName evidence="2">Uncharacterized protein</fullName>
    </submittedName>
</protein>
<organism evidence="2 3">
    <name type="scientific">Arthrobacter humicola</name>
    <dbReference type="NCBI Taxonomy" id="409291"/>
    <lineage>
        <taxon>Bacteria</taxon>
        <taxon>Bacillati</taxon>
        <taxon>Actinomycetota</taxon>
        <taxon>Actinomycetes</taxon>
        <taxon>Micrococcales</taxon>
        <taxon>Micrococcaceae</taxon>
        <taxon>Arthrobacter</taxon>
    </lineage>
</organism>
<accession>A0ABN2Z436</accession>
<evidence type="ECO:0000313" key="3">
    <source>
        <dbReference type="Proteomes" id="UP001500102"/>
    </source>
</evidence>
<feature type="region of interest" description="Disordered" evidence="1">
    <location>
        <begin position="1"/>
        <end position="23"/>
    </location>
</feature>
<dbReference type="Proteomes" id="UP001500102">
    <property type="component" value="Unassembled WGS sequence"/>
</dbReference>
<feature type="compositionally biased region" description="Gly residues" evidence="1">
    <location>
        <begin position="11"/>
        <end position="20"/>
    </location>
</feature>
<dbReference type="EMBL" id="BAAAQB010000030">
    <property type="protein sequence ID" value="GAA2136510.1"/>
    <property type="molecule type" value="Genomic_DNA"/>
</dbReference>
<reference evidence="2 3" key="1">
    <citation type="journal article" date="2019" name="Int. J. Syst. Evol. Microbiol.">
        <title>The Global Catalogue of Microorganisms (GCM) 10K type strain sequencing project: providing services to taxonomists for standard genome sequencing and annotation.</title>
        <authorList>
            <consortium name="The Broad Institute Genomics Platform"/>
            <consortium name="The Broad Institute Genome Sequencing Center for Infectious Disease"/>
            <person name="Wu L."/>
            <person name="Ma J."/>
        </authorList>
    </citation>
    <scope>NUCLEOTIDE SEQUENCE [LARGE SCALE GENOMIC DNA]</scope>
    <source>
        <strain evidence="2 3">JCM 15921</strain>
    </source>
</reference>
<keyword evidence="3" id="KW-1185">Reference proteome</keyword>
<sequence>MLGGVEPEPGGADGGPGVGAAGQIFTGMRPAGVQGAATAGRVRRSGDAASTRTTAAMRQAFRMEFILPIVGFHLLPARNLGPVSVAVERRFLLAS</sequence>
<gene>
    <name evidence="2" type="ORF">GCM10009825_21770</name>
</gene>
<feature type="compositionally biased region" description="Low complexity" evidence="1">
    <location>
        <begin position="1"/>
        <end position="10"/>
    </location>
</feature>
<proteinExistence type="predicted"/>
<evidence type="ECO:0000256" key="1">
    <source>
        <dbReference type="SAM" id="MobiDB-lite"/>
    </source>
</evidence>
<comment type="caution">
    <text evidence="2">The sequence shown here is derived from an EMBL/GenBank/DDBJ whole genome shotgun (WGS) entry which is preliminary data.</text>
</comment>
<name>A0ABN2Z436_9MICC</name>
<evidence type="ECO:0000313" key="2">
    <source>
        <dbReference type="EMBL" id="GAA2136510.1"/>
    </source>
</evidence>